<name>A0AC34GL38_9BILA</name>
<evidence type="ECO:0000313" key="1">
    <source>
        <dbReference type="Proteomes" id="UP000887579"/>
    </source>
</evidence>
<organism evidence="1 2">
    <name type="scientific">Panagrolaimus sp. ES5</name>
    <dbReference type="NCBI Taxonomy" id="591445"/>
    <lineage>
        <taxon>Eukaryota</taxon>
        <taxon>Metazoa</taxon>
        <taxon>Ecdysozoa</taxon>
        <taxon>Nematoda</taxon>
        <taxon>Chromadorea</taxon>
        <taxon>Rhabditida</taxon>
        <taxon>Tylenchina</taxon>
        <taxon>Panagrolaimomorpha</taxon>
        <taxon>Panagrolaimoidea</taxon>
        <taxon>Panagrolaimidae</taxon>
        <taxon>Panagrolaimus</taxon>
    </lineage>
</organism>
<evidence type="ECO:0000313" key="2">
    <source>
        <dbReference type="WBParaSite" id="ES5_v2.g30293.t1"/>
    </source>
</evidence>
<reference evidence="2" key="1">
    <citation type="submission" date="2022-11" db="UniProtKB">
        <authorList>
            <consortium name="WormBaseParasite"/>
        </authorList>
    </citation>
    <scope>IDENTIFICATION</scope>
</reference>
<proteinExistence type="predicted"/>
<protein>
    <submittedName>
        <fullName evidence="2">Uncharacterized protein</fullName>
    </submittedName>
</protein>
<sequence>MTNAAASPPSQQHPFATTRLTIPSNHHHQVDIALRTYPCSNTGSDYGYIPSQIHPPPSSTATYQLQGHHGHGQAANSCGYHTLPYNRNHQHQNFQATYNPNLHIIPTSSTNDILPAPNNLVDLNMAFYAPPPSAASLSTYGVVKPAFMPQNITP</sequence>
<dbReference type="Proteomes" id="UP000887579">
    <property type="component" value="Unplaced"/>
</dbReference>
<accession>A0AC34GL38</accession>
<dbReference type="WBParaSite" id="ES5_v2.g30293.t1">
    <property type="protein sequence ID" value="ES5_v2.g30293.t1"/>
    <property type="gene ID" value="ES5_v2.g30293"/>
</dbReference>